<dbReference type="InterPro" id="IPR008927">
    <property type="entry name" value="6-PGluconate_DH-like_C_sf"/>
</dbReference>
<dbReference type="PIRSF" id="PIRSF000103">
    <property type="entry name" value="HIBADH"/>
    <property type="match status" value="1"/>
</dbReference>
<evidence type="ECO:0000313" key="7">
    <source>
        <dbReference type="Proteomes" id="UP001596380"/>
    </source>
</evidence>
<accession>A0ABW2CNB2</accession>
<organism evidence="6 7">
    <name type="scientific">Actinomadura yumaensis</name>
    <dbReference type="NCBI Taxonomy" id="111807"/>
    <lineage>
        <taxon>Bacteria</taxon>
        <taxon>Bacillati</taxon>
        <taxon>Actinomycetota</taxon>
        <taxon>Actinomycetes</taxon>
        <taxon>Streptosporangiales</taxon>
        <taxon>Thermomonosporaceae</taxon>
        <taxon>Actinomadura</taxon>
    </lineage>
</organism>
<evidence type="ECO:0000256" key="1">
    <source>
        <dbReference type="ARBA" id="ARBA00009080"/>
    </source>
</evidence>
<dbReference type="Proteomes" id="UP001596380">
    <property type="component" value="Unassembled WGS sequence"/>
</dbReference>
<dbReference type="EMBL" id="JBHSXS010000018">
    <property type="protein sequence ID" value="MFC6883292.1"/>
    <property type="molecule type" value="Genomic_DNA"/>
</dbReference>
<keyword evidence="2 6" id="KW-0560">Oxidoreductase</keyword>
<dbReference type="Gene3D" id="3.40.50.720">
    <property type="entry name" value="NAD(P)-binding Rossmann-like Domain"/>
    <property type="match status" value="1"/>
</dbReference>
<dbReference type="Pfam" id="PF03446">
    <property type="entry name" value="NAD_binding_2"/>
    <property type="match status" value="1"/>
</dbReference>
<dbReference type="PANTHER" id="PTHR43580">
    <property type="entry name" value="OXIDOREDUCTASE GLYR1-RELATED"/>
    <property type="match status" value="1"/>
</dbReference>
<dbReference type="EC" id="1.1.-.-" evidence="6"/>
<dbReference type="InterPro" id="IPR051265">
    <property type="entry name" value="HIBADH-related_NP60_sf"/>
</dbReference>
<dbReference type="InterPro" id="IPR002204">
    <property type="entry name" value="3-OH-isobutyrate_DH-rel_CS"/>
</dbReference>
<dbReference type="SUPFAM" id="SSF48179">
    <property type="entry name" value="6-phosphogluconate dehydrogenase C-terminal domain-like"/>
    <property type="match status" value="1"/>
</dbReference>
<dbReference type="RefSeq" id="WP_160822480.1">
    <property type="nucleotide sequence ID" value="NZ_JBHSXE010000001.1"/>
</dbReference>
<dbReference type="GO" id="GO:0016491">
    <property type="term" value="F:oxidoreductase activity"/>
    <property type="evidence" value="ECO:0007669"/>
    <property type="project" value="UniProtKB-KW"/>
</dbReference>
<feature type="domain" description="6-phosphogluconate dehydrogenase NADP-binding" evidence="4">
    <location>
        <begin position="21"/>
        <end position="177"/>
    </location>
</feature>
<evidence type="ECO:0000313" key="6">
    <source>
        <dbReference type="EMBL" id="MFC6883292.1"/>
    </source>
</evidence>
<dbReference type="InterPro" id="IPR036291">
    <property type="entry name" value="NAD(P)-bd_dom_sf"/>
</dbReference>
<evidence type="ECO:0000256" key="2">
    <source>
        <dbReference type="ARBA" id="ARBA00023002"/>
    </source>
</evidence>
<gene>
    <name evidence="6" type="ORF">ACFQKB_26285</name>
</gene>
<dbReference type="Pfam" id="PF14833">
    <property type="entry name" value="NAD_binding_11"/>
    <property type="match status" value="1"/>
</dbReference>
<dbReference type="PROSITE" id="PS00895">
    <property type="entry name" value="3_HYDROXYISOBUT_DH"/>
    <property type="match status" value="1"/>
</dbReference>
<dbReference type="InterPro" id="IPR029154">
    <property type="entry name" value="HIBADH-like_NADP-bd"/>
</dbReference>
<dbReference type="InterPro" id="IPR006115">
    <property type="entry name" value="6PGDH_NADP-bd"/>
</dbReference>
<dbReference type="Gene3D" id="1.10.1040.10">
    <property type="entry name" value="N-(1-d-carboxylethyl)-l-norvaline Dehydrogenase, domain 2"/>
    <property type="match status" value="1"/>
</dbReference>
<feature type="domain" description="3-hydroxyisobutyrate dehydrogenase-like NAD-binding" evidence="5">
    <location>
        <begin position="180"/>
        <end position="297"/>
    </location>
</feature>
<keyword evidence="7" id="KW-1185">Reference proteome</keyword>
<dbReference type="PANTHER" id="PTHR43580:SF2">
    <property type="entry name" value="CYTOKINE-LIKE NUCLEAR FACTOR N-PAC"/>
    <property type="match status" value="1"/>
</dbReference>
<name>A0ABW2CNB2_9ACTN</name>
<comment type="caution">
    <text evidence="6">The sequence shown here is derived from an EMBL/GenBank/DDBJ whole genome shotgun (WGS) entry which is preliminary data.</text>
</comment>
<protein>
    <submittedName>
        <fullName evidence="6">NAD(P)-dependent oxidoreductase</fullName>
        <ecNumber evidence="6">1.1.-.-</ecNumber>
    </submittedName>
</protein>
<dbReference type="InterPro" id="IPR015815">
    <property type="entry name" value="HIBADH-related"/>
</dbReference>
<dbReference type="SUPFAM" id="SSF51735">
    <property type="entry name" value="NAD(P)-binding Rossmann-fold domains"/>
    <property type="match status" value="1"/>
</dbReference>
<comment type="similarity">
    <text evidence="1">Belongs to the HIBADH-related family.</text>
</comment>
<proteinExistence type="inferred from homology"/>
<evidence type="ECO:0000256" key="3">
    <source>
        <dbReference type="ARBA" id="ARBA00023027"/>
    </source>
</evidence>
<reference evidence="7" key="1">
    <citation type="journal article" date="2019" name="Int. J. Syst. Evol. Microbiol.">
        <title>The Global Catalogue of Microorganisms (GCM) 10K type strain sequencing project: providing services to taxonomists for standard genome sequencing and annotation.</title>
        <authorList>
            <consortium name="The Broad Institute Genomics Platform"/>
            <consortium name="The Broad Institute Genome Sequencing Center for Infectious Disease"/>
            <person name="Wu L."/>
            <person name="Ma J."/>
        </authorList>
    </citation>
    <scope>NUCLEOTIDE SEQUENCE [LARGE SCALE GENOMIC DNA]</scope>
    <source>
        <strain evidence="7">JCM 3369</strain>
    </source>
</reference>
<evidence type="ECO:0000259" key="5">
    <source>
        <dbReference type="Pfam" id="PF14833"/>
    </source>
</evidence>
<evidence type="ECO:0000259" key="4">
    <source>
        <dbReference type="Pfam" id="PF03446"/>
    </source>
</evidence>
<sequence length="307" mass="31207">MSATQDTNATRDTSAARGRELGFVGLGVMGAGMAARLLEAGHRVRVYNRTAEKAAPLLAAGARAAATAAEAAEGADAVVVSLADEAAVEAVVFGDAVRGLAAGTPVIDTSTVTPAFARDAARRLADLGVRRVEACVLGNPLQARSGELRVMTAGDPADAEAVRDVLEALGQEVRHFGPAGAAATMKLVLNVLIGAEIAALAEAVALGESGGLDRDAVLECVGASGVSSMVMSFRAAIMRQRRYEPAAFRSSLMAKDLRYALGLAEAAATGLPLAERVLEIVARAVERGDGDKDLAVLAEHAGGVPAA</sequence>
<keyword evidence="3" id="KW-0520">NAD</keyword>
<dbReference type="InterPro" id="IPR013328">
    <property type="entry name" value="6PGD_dom2"/>
</dbReference>